<comment type="pathway">
    <text evidence="1">Cofactor biosynthesis; riboflavin biosynthesis; riboflavin from 2-hydroxy-3-oxobutyl phosphate and 5-amino-6-(D-ribitylamino)uracil: step 1/2.</text>
</comment>
<dbReference type="PANTHER" id="PTHR21058:SF0">
    <property type="entry name" value="6,7-DIMETHYL-8-RIBITYLLUMAZINE SYNTHASE"/>
    <property type="match status" value="1"/>
</dbReference>
<comment type="similarity">
    <text evidence="2">Belongs to the DMRL synthase family.</text>
</comment>
<feature type="non-terminal residue" evidence="7">
    <location>
        <position position="98"/>
    </location>
</feature>
<dbReference type="PANTHER" id="PTHR21058">
    <property type="entry name" value="6,7-DIMETHYL-8-RIBITYLLUMAZINE SYNTHASE DMRL SYNTHASE LUMAZINE SYNTHASE"/>
    <property type="match status" value="1"/>
</dbReference>
<dbReference type="GO" id="GO:0005829">
    <property type="term" value="C:cytosol"/>
    <property type="evidence" value="ECO:0007669"/>
    <property type="project" value="TreeGrafter"/>
</dbReference>
<sequence>MVEGSQEGLSENGVDATDVTIAYVPGSFEIPVVASKMAHSGNYDAVISLGAVIKGDTDHYEYVAGEATRGIAAVSLSSGIPVIFGVLTTHTMQHALER</sequence>
<accession>A0A382UTQ4</accession>
<keyword evidence="5" id="KW-0808">Transferase</keyword>
<organism evidence="7">
    <name type="scientific">marine metagenome</name>
    <dbReference type="NCBI Taxonomy" id="408172"/>
    <lineage>
        <taxon>unclassified sequences</taxon>
        <taxon>metagenomes</taxon>
        <taxon>ecological metagenomes</taxon>
    </lineage>
</organism>
<dbReference type="Gene3D" id="3.40.50.960">
    <property type="entry name" value="Lumazine/riboflavin synthase"/>
    <property type="match status" value="1"/>
</dbReference>
<evidence type="ECO:0000256" key="1">
    <source>
        <dbReference type="ARBA" id="ARBA00004917"/>
    </source>
</evidence>
<dbReference type="GO" id="GO:0000906">
    <property type="term" value="F:6,7-dimethyl-8-ribityllumazine synthase activity"/>
    <property type="evidence" value="ECO:0007669"/>
    <property type="project" value="UniProtKB-EC"/>
</dbReference>
<dbReference type="Pfam" id="PF00885">
    <property type="entry name" value="DMRL_synthase"/>
    <property type="match status" value="1"/>
</dbReference>
<name>A0A382UTQ4_9ZZZZ</name>
<keyword evidence="4" id="KW-0686">Riboflavin biosynthesis</keyword>
<reference evidence="7" key="1">
    <citation type="submission" date="2018-05" db="EMBL/GenBank/DDBJ databases">
        <authorList>
            <person name="Lanie J.A."/>
            <person name="Ng W.-L."/>
            <person name="Kazmierczak K.M."/>
            <person name="Andrzejewski T.M."/>
            <person name="Davidsen T.M."/>
            <person name="Wayne K.J."/>
            <person name="Tettelin H."/>
            <person name="Glass J.I."/>
            <person name="Rusch D."/>
            <person name="Podicherti R."/>
            <person name="Tsui H.-C.T."/>
            <person name="Winkler M.E."/>
        </authorList>
    </citation>
    <scope>NUCLEOTIDE SEQUENCE</scope>
</reference>
<evidence type="ECO:0000313" key="7">
    <source>
        <dbReference type="EMBL" id="SVD37624.1"/>
    </source>
</evidence>
<dbReference type="NCBIfam" id="TIGR00114">
    <property type="entry name" value="lumazine-synth"/>
    <property type="match status" value="1"/>
</dbReference>
<dbReference type="InterPro" id="IPR034964">
    <property type="entry name" value="LS"/>
</dbReference>
<dbReference type="GO" id="GO:0009349">
    <property type="term" value="C:riboflavin synthase complex"/>
    <property type="evidence" value="ECO:0007669"/>
    <property type="project" value="InterPro"/>
</dbReference>
<dbReference type="CDD" id="cd09209">
    <property type="entry name" value="Lumazine_synthase-I"/>
    <property type="match status" value="1"/>
</dbReference>
<evidence type="ECO:0000256" key="6">
    <source>
        <dbReference type="ARBA" id="ARBA00048785"/>
    </source>
</evidence>
<dbReference type="UniPathway" id="UPA00275">
    <property type="reaction ID" value="UER00404"/>
</dbReference>
<evidence type="ECO:0000256" key="5">
    <source>
        <dbReference type="ARBA" id="ARBA00022679"/>
    </source>
</evidence>
<gene>
    <name evidence="7" type="ORF">METZ01_LOCUS390478</name>
</gene>
<proteinExistence type="inferred from homology"/>
<dbReference type="GO" id="GO:0009231">
    <property type="term" value="P:riboflavin biosynthetic process"/>
    <property type="evidence" value="ECO:0007669"/>
    <property type="project" value="UniProtKB-UniPathway"/>
</dbReference>
<evidence type="ECO:0000256" key="4">
    <source>
        <dbReference type="ARBA" id="ARBA00022619"/>
    </source>
</evidence>
<evidence type="ECO:0000256" key="2">
    <source>
        <dbReference type="ARBA" id="ARBA00007424"/>
    </source>
</evidence>
<dbReference type="AlphaFoldDB" id="A0A382UTQ4"/>
<comment type="catalytic activity">
    <reaction evidence="6">
        <text>(2S)-2-hydroxy-3-oxobutyl phosphate + 5-amino-6-(D-ribitylamino)uracil = 6,7-dimethyl-8-(1-D-ribityl)lumazine + phosphate + 2 H2O + H(+)</text>
        <dbReference type="Rhea" id="RHEA:26152"/>
        <dbReference type="ChEBI" id="CHEBI:15377"/>
        <dbReference type="ChEBI" id="CHEBI:15378"/>
        <dbReference type="ChEBI" id="CHEBI:15934"/>
        <dbReference type="ChEBI" id="CHEBI:43474"/>
        <dbReference type="ChEBI" id="CHEBI:58201"/>
        <dbReference type="ChEBI" id="CHEBI:58830"/>
        <dbReference type="EC" id="2.5.1.78"/>
    </reaction>
</comment>
<evidence type="ECO:0000256" key="3">
    <source>
        <dbReference type="ARBA" id="ARBA00012664"/>
    </source>
</evidence>
<dbReference type="SUPFAM" id="SSF52121">
    <property type="entry name" value="Lumazine synthase"/>
    <property type="match status" value="1"/>
</dbReference>
<protein>
    <recommendedName>
        <fullName evidence="3">6,7-dimethyl-8-ribityllumazine synthase</fullName>
        <ecNumber evidence="3">2.5.1.78</ecNumber>
    </recommendedName>
</protein>
<dbReference type="InterPro" id="IPR036467">
    <property type="entry name" value="LS/RS_sf"/>
</dbReference>
<dbReference type="EC" id="2.5.1.78" evidence="3"/>
<dbReference type="EMBL" id="UINC01146727">
    <property type="protein sequence ID" value="SVD37624.1"/>
    <property type="molecule type" value="Genomic_DNA"/>
</dbReference>
<dbReference type="InterPro" id="IPR002180">
    <property type="entry name" value="LS/RS"/>
</dbReference>